<evidence type="ECO:0000313" key="1">
    <source>
        <dbReference type="EMBL" id="OGG37668.1"/>
    </source>
</evidence>
<reference evidence="1 2" key="1">
    <citation type="journal article" date="2016" name="Nat. Commun.">
        <title>Thousands of microbial genomes shed light on interconnected biogeochemical processes in an aquifer system.</title>
        <authorList>
            <person name="Anantharaman K."/>
            <person name="Brown C.T."/>
            <person name="Hug L.A."/>
            <person name="Sharon I."/>
            <person name="Castelle C.J."/>
            <person name="Probst A.J."/>
            <person name="Thomas B.C."/>
            <person name="Singh A."/>
            <person name="Wilkins M.J."/>
            <person name="Karaoz U."/>
            <person name="Brodie E.L."/>
            <person name="Williams K.H."/>
            <person name="Hubbard S.S."/>
            <person name="Banfield J.F."/>
        </authorList>
    </citation>
    <scope>NUCLEOTIDE SEQUENCE [LARGE SCALE GENOMIC DNA]</scope>
</reference>
<accession>A0A1F6BLB8</accession>
<dbReference type="Proteomes" id="UP000176273">
    <property type="component" value="Unassembled WGS sequence"/>
</dbReference>
<gene>
    <name evidence="1" type="ORF">A2110_00845</name>
</gene>
<proteinExistence type="predicted"/>
<dbReference type="EMBL" id="MFKH01000006">
    <property type="protein sequence ID" value="OGG37668.1"/>
    <property type="molecule type" value="Genomic_DNA"/>
</dbReference>
<protein>
    <submittedName>
        <fullName evidence="1">Uncharacterized protein</fullName>
    </submittedName>
</protein>
<organism evidence="1 2">
    <name type="scientific">Candidatus Jorgensenbacteria bacterium GWA1_54_12</name>
    <dbReference type="NCBI Taxonomy" id="1798468"/>
    <lineage>
        <taxon>Bacteria</taxon>
        <taxon>Candidatus Joergenseniibacteriota</taxon>
    </lineage>
</organism>
<evidence type="ECO:0000313" key="2">
    <source>
        <dbReference type="Proteomes" id="UP000176273"/>
    </source>
</evidence>
<name>A0A1F6BLB8_9BACT</name>
<sequence>MRRATHSKYLRFIEELHSRARRSRWKIFYDEEADSLYWTKEPFPSRDKLAKVAKEIFFFLNRKGTVNGLMIQPFRSNFVAHNKEVLGAAKMFTRKEEGGILTIPDERKSVADSLLVALTATIKKDIYQDIAESDYSLADLESFLTSSVKVRSVR</sequence>
<dbReference type="STRING" id="1798468.A2110_00845"/>
<dbReference type="AlphaFoldDB" id="A0A1F6BLB8"/>
<comment type="caution">
    <text evidence="1">The sequence shown here is derived from an EMBL/GenBank/DDBJ whole genome shotgun (WGS) entry which is preliminary data.</text>
</comment>